<dbReference type="Pfam" id="PF00078">
    <property type="entry name" value="RVT_1"/>
    <property type="match status" value="1"/>
</dbReference>
<dbReference type="PANTHER" id="PTHR33481">
    <property type="entry name" value="REVERSE TRANSCRIPTASE"/>
    <property type="match status" value="1"/>
</dbReference>
<dbReference type="EMBL" id="JBEUOH010000028">
    <property type="protein sequence ID" value="KAL0858963.1"/>
    <property type="molecule type" value="Genomic_DNA"/>
</dbReference>
<feature type="domain" description="RNase H type-1" evidence="2">
    <location>
        <begin position="441"/>
        <end position="576"/>
    </location>
</feature>
<accession>A0ABR3H2C5</accession>
<proteinExistence type="predicted"/>
<keyword evidence="4" id="KW-1185">Reference proteome</keyword>
<evidence type="ECO:0000259" key="2">
    <source>
        <dbReference type="PROSITE" id="PS50879"/>
    </source>
</evidence>
<reference evidence="3 4" key="1">
    <citation type="submission" date="2024-06" db="EMBL/GenBank/DDBJ databases">
        <title>A chromosome-level genome assembly of beet webworm, Loxostege sticticalis.</title>
        <authorList>
            <person name="Zhang Y."/>
        </authorList>
    </citation>
    <scope>NUCLEOTIDE SEQUENCE [LARGE SCALE GENOMIC DNA]</scope>
    <source>
        <strain evidence="3">AQ026</strain>
        <tissue evidence="3">Whole body</tissue>
    </source>
</reference>
<dbReference type="CDD" id="cd01650">
    <property type="entry name" value="RT_nLTR_like"/>
    <property type="match status" value="1"/>
</dbReference>
<evidence type="ECO:0008006" key="5">
    <source>
        <dbReference type="Google" id="ProtNLM"/>
    </source>
</evidence>
<name>A0ABR3H2C5_LOXSC</name>
<protein>
    <recommendedName>
        <fullName evidence="5">115 kDa protein in type-1 retrotransposable element R1DM</fullName>
    </recommendedName>
</protein>
<organism evidence="3 4">
    <name type="scientific">Loxostege sticticalis</name>
    <name type="common">Beet webworm moth</name>
    <dbReference type="NCBI Taxonomy" id="481309"/>
    <lineage>
        <taxon>Eukaryota</taxon>
        <taxon>Metazoa</taxon>
        <taxon>Ecdysozoa</taxon>
        <taxon>Arthropoda</taxon>
        <taxon>Hexapoda</taxon>
        <taxon>Insecta</taxon>
        <taxon>Pterygota</taxon>
        <taxon>Neoptera</taxon>
        <taxon>Endopterygota</taxon>
        <taxon>Lepidoptera</taxon>
        <taxon>Glossata</taxon>
        <taxon>Ditrysia</taxon>
        <taxon>Pyraloidea</taxon>
        <taxon>Crambidae</taxon>
        <taxon>Pyraustinae</taxon>
        <taxon>Loxostege</taxon>
    </lineage>
</organism>
<comment type="caution">
    <text evidence="3">The sequence shown here is derived from an EMBL/GenBank/DDBJ whole genome shotgun (WGS) entry which is preliminary data.</text>
</comment>
<sequence length="735" mass="82548">MVDLYNRCLALNYFPTIWKKAYVKILPKPSKTDPNDLSSYRPIGLLPVFGKLLEKVLSKRIAYHLECTQQYHPRQFGFKEQVSTTDALQAAVKNIVDAKSAGQQVIAVSLDIKAAFDNAWWPLLLHRLRKLNCPSNLFKLTKSYLEERTATLDYGDATASKTTTKGCIQGSVCGPMFWNIILDELLETELPPGAHIQAFADDVLLIVQAPNGEKIEQITNNALQTILEWGRDAKLSFGPAKTKAIAFTASSNLSKIVMDNISIPFADEIKLLGVVIDKQLKFISHCKHIMGKANKIFKKLAMFVRPTWGAHPENISMIYRQVIQPMFTYAAGIWGGATKFYCVRKSLKAFQRQFAIRAIRAFRTVSAAASVALAQFVPLHLAIDEAREIHEVKSTGVLQDIPSDITLRPKVPMKEQLHPANRVTIDYEEAYTQDDIDNSTQNHPLKMYTDGSKLDGGEVGCAAVIYLPDGKTTLLKQKLGRTTSVFVAELTAIELGLRWIARSKWRQNVAVASDSLSALNALKDRSNPDQTVAAIHSVLRELRQNHGIDVSFTWVKAHCGIAGNEAADQAAKAAAAQKTATTLNEFPISYAKYTIRKRTLALWQEEYESETNNSEIRKWFKTIKDIGNFVKRVGASFEMTQIITGHGYHKSYLHRFKILDDPLCPCDDTSVQDITHLTQKCPVFGNIRFEHETICNNLNINPYDINELLSKEQPIESFTHLIKTIVRRLKKLNNT</sequence>
<dbReference type="Proteomes" id="UP001549920">
    <property type="component" value="Unassembled WGS sequence"/>
</dbReference>
<dbReference type="SUPFAM" id="SSF53098">
    <property type="entry name" value="Ribonuclease H-like"/>
    <property type="match status" value="1"/>
</dbReference>
<dbReference type="PANTHER" id="PTHR33481:SF1">
    <property type="entry name" value="ENDONUCLEASE_EXONUCLEASE_PHOSPHATASE DOMAIN-CONTAINING PROTEIN-RELATED"/>
    <property type="match status" value="1"/>
</dbReference>
<evidence type="ECO:0000313" key="4">
    <source>
        <dbReference type="Proteomes" id="UP001549920"/>
    </source>
</evidence>
<dbReference type="CDD" id="cd09276">
    <property type="entry name" value="Rnase_HI_RT_non_LTR"/>
    <property type="match status" value="1"/>
</dbReference>
<dbReference type="PROSITE" id="PS50879">
    <property type="entry name" value="RNASE_H_1"/>
    <property type="match status" value="1"/>
</dbReference>
<evidence type="ECO:0000313" key="3">
    <source>
        <dbReference type="EMBL" id="KAL0858963.1"/>
    </source>
</evidence>
<dbReference type="InterPro" id="IPR036397">
    <property type="entry name" value="RNaseH_sf"/>
</dbReference>
<dbReference type="PROSITE" id="PS50878">
    <property type="entry name" value="RT_POL"/>
    <property type="match status" value="1"/>
</dbReference>
<evidence type="ECO:0000259" key="1">
    <source>
        <dbReference type="PROSITE" id="PS50878"/>
    </source>
</evidence>
<feature type="domain" description="Reverse transcriptase" evidence="1">
    <location>
        <begin position="7"/>
        <end position="276"/>
    </location>
</feature>
<dbReference type="Gene3D" id="3.30.420.10">
    <property type="entry name" value="Ribonuclease H-like superfamily/Ribonuclease H"/>
    <property type="match status" value="1"/>
</dbReference>
<dbReference type="Pfam" id="PF00075">
    <property type="entry name" value="RNase_H"/>
    <property type="match status" value="1"/>
</dbReference>
<dbReference type="InterPro" id="IPR012337">
    <property type="entry name" value="RNaseH-like_sf"/>
</dbReference>
<dbReference type="InterPro" id="IPR002156">
    <property type="entry name" value="RNaseH_domain"/>
</dbReference>
<gene>
    <name evidence="3" type="ORF">ABMA27_010823</name>
</gene>
<dbReference type="InterPro" id="IPR000477">
    <property type="entry name" value="RT_dom"/>
</dbReference>